<dbReference type="GO" id="GO:0008270">
    <property type="term" value="F:zinc ion binding"/>
    <property type="evidence" value="ECO:0007669"/>
    <property type="project" value="UniProtKB-KW"/>
</dbReference>
<feature type="domain" description="MYND-type" evidence="5">
    <location>
        <begin position="331"/>
        <end position="375"/>
    </location>
</feature>
<dbReference type="InterPro" id="IPR002893">
    <property type="entry name" value="Znf_MYND"/>
</dbReference>
<comment type="caution">
    <text evidence="6">The sequence shown here is derived from an EMBL/GenBank/DDBJ whole genome shotgun (WGS) entry which is preliminary data.</text>
</comment>
<protein>
    <recommendedName>
        <fullName evidence="5">MYND-type domain-containing protein</fullName>
    </recommendedName>
</protein>
<evidence type="ECO:0000259" key="5">
    <source>
        <dbReference type="PROSITE" id="PS50865"/>
    </source>
</evidence>
<evidence type="ECO:0000256" key="1">
    <source>
        <dbReference type="ARBA" id="ARBA00022723"/>
    </source>
</evidence>
<accession>A0AAD6XRY7</accession>
<gene>
    <name evidence="6" type="ORF">B0H15DRAFT_841479</name>
</gene>
<keyword evidence="7" id="KW-1185">Reference proteome</keyword>
<dbReference type="Pfam" id="PF01753">
    <property type="entry name" value="zf-MYND"/>
    <property type="match status" value="1"/>
</dbReference>
<dbReference type="AlphaFoldDB" id="A0AAD6XRY7"/>
<evidence type="ECO:0000313" key="6">
    <source>
        <dbReference type="EMBL" id="KAJ7088477.1"/>
    </source>
</evidence>
<keyword evidence="2 4" id="KW-0863">Zinc-finger</keyword>
<evidence type="ECO:0000313" key="7">
    <source>
        <dbReference type="Proteomes" id="UP001222325"/>
    </source>
</evidence>
<reference evidence="6" key="1">
    <citation type="submission" date="2023-03" db="EMBL/GenBank/DDBJ databases">
        <title>Massive genome expansion in bonnet fungi (Mycena s.s.) driven by repeated elements and novel gene families across ecological guilds.</title>
        <authorList>
            <consortium name="Lawrence Berkeley National Laboratory"/>
            <person name="Harder C.B."/>
            <person name="Miyauchi S."/>
            <person name="Viragh M."/>
            <person name="Kuo A."/>
            <person name="Thoen E."/>
            <person name="Andreopoulos B."/>
            <person name="Lu D."/>
            <person name="Skrede I."/>
            <person name="Drula E."/>
            <person name="Henrissat B."/>
            <person name="Morin E."/>
            <person name="Kohler A."/>
            <person name="Barry K."/>
            <person name="LaButti K."/>
            <person name="Morin E."/>
            <person name="Salamov A."/>
            <person name="Lipzen A."/>
            <person name="Mereny Z."/>
            <person name="Hegedus B."/>
            <person name="Baldrian P."/>
            <person name="Stursova M."/>
            <person name="Weitz H."/>
            <person name="Taylor A."/>
            <person name="Grigoriev I.V."/>
            <person name="Nagy L.G."/>
            <person name="Martin F."/>
            <person name="Kauserud H."/>
        </authorList>
    </citation>
    <scope>NUCLEOTIDE SEQUENCE</scope>
    <source>
        <strain evidence="6">CBHHK173m</strain>
    </source>
</reference>
<name>A0AAD6XRY7_9AGAR</name>
<dbReference type="EMBL" id="JARJCN010000026">
    <property type="protein sequence ID" value="KAJ7088477.1"/>
    <property type="molecule type" value="Genomic_DNA"/>
</dbReference>
<proteinExistence type="predicted"/>
<dbReference type="SUPFAM" id="SSF144232">
    <property type="entry name" value="HIT/MYND zinc finger-like"/>
    <property type="match status" value="1"/>
</dbReference>
<dbReference type="PROSITE" id="PS50865">
    <property type="entry name" value="ZF_MYND_2"/>
    <property type="match status" value="1"/>
</dbReference>
<keyword evidence="3" id="KW-0862">Zinc</keyword>
<keyword evidence="1" id="KW-0479">Metal-binding</keyword>
<dbReference type="Proteomes" id="UP001222325">
    <property type="component" value="Unassembled WGS sequence"/>
</dbReference>
<evidence type="ECO:0000256" key="2">
    <source>
        <dbReference type="ARBA" id="ARBA00022771"/>
    </source>
</evidence>
<organism evidence="6 7">
    <name type="scientific">Mycena belliarum</name>
    <dbReference type="NCBI Taxonomy" id="1033014"/>
    <lineage>
        <taxon>Eukaryota</taxon>
        <taxon>Fungi</taxon>
        <taxon>Dikarya</taxon>
        <taxon>Basidiomycota</taxon>
        <taxon>Agaricomycotina</taxon>
        <taxon>Agaricomycetes</taxon>
        <taxon>Agaricomycetidae</taxon>
        <taxon>Agaricales</taxon>
        <taxon>Marasmiineae</taxon>
        <taxon>Mycenaceae</taxon>
        <taxon>Mycena</taxon>
    </lineage>
</organism>
<dbReference type="Gene3D" id="6.10.140.2220">
    <property type="match status" value="1"/>
</dbReference>
<evidence type="ECO:0000256" key="3">
    <source>
        <dbReference type="ARBA" id="ARBA00022833"/>
    </source>
</evidence>
<sequence length="440" mass="47748">MAPISHHLAPLAALTLNDPFDPEACCIGALYTAVFRISFCGSALPFQVNYLRAAMSFLARPRSAAEHIELREHLFTCRCDLTNPDLLHLHSHIGPSNEDLYEITHFLLCKMLGGFARMIDFNMTMPDAKRRWPHTTADFRPCGGSIAELCNALLAWTDGARCVGAFSIIGCLATAWPEFEAHVLRTPRIFACATWYLAAGLREAKAQPDHPHLTLALTACAADLFHALARDRAEGADVLLRGIEPTMAAVARGVGPYVVPGRPRGVVGMVDDGMTECCAWFALVSAREGRAFAPCGVLPPPPPTGMGTGLIVEAAWAILLDMRNRKCTALGVGCMAGAAARSTLMCSGCGVARYCSIAHQRAQWRAQKLPHKIVCGNIKALRTALDMEDDVRWQRLIYNPAGRRDSRPFQELCSQRGVSMDLILAVLRAVGFPVQGQGSA</sequence>
<evidence type="ECO:0000256" key="4">
    <source>
        <dbReference type="PROSITE-ProRule" id="PRU00134"/>
    </source>
</evidence>